<dbReference type="EMBL" id="SPQB01000071">
    <property type="protein sequence ID" value="TFU30001.1"/>
    <property type="molecule type" value="Genomic_DNA"/>
</dbReference>
<protein>
    <submittedName>
        <fullName evidence="1">Uncharacterized protein</fullName>
    </submittedName>
</protein>
<comment type="caution">
    <text evidence="1">The sequence shown here is derived from an EMBL/GenBank/DDBJ whole genome shotgun (WGS) entry which is preliminary data.</text>
</comment>
<keyword evidence="2" id="KW-1185">Reference proteome</keyword>
<reference evidence="1 2" key="1">
    <citation type="submission" date="2019-03" db="EMBL/GenBank/DDBJ databases">
        <title>Diversity of the mouse oral microbiome.</title>
        <authorList>
            <person name="Joseph S."/>
            <person name="Aduse-Opoku J."/>
            <person name="Curtis M."/>
            <person name="Wade W."/>
            <person name="Hashim A."/>
        </authorList>
    </citation>
    <scope>NUCLEOTIDE SEQUENCE [LARGE SCALE GENOMIC DNA]</scope>
    <source>
        <strain evidence="1 2">P1012</strain>
    </source>
</reference>
<name>A0A4Y9FLK4_9MICO</name>
<proteinExistence type="predicted"/>
<gene>
    <name evidence="1" type="ORF">E4U02_15205</name>
</gene>
<evidence type="ECO:0000313" key="2">
    <source>
        <dbReference type="Proteomes" id="UP000298358"/>
    </source>
</evidence>
<dbReference type="AlphaFoldDB" id="A0A4Y9FLK4"/>
<sequence length="170" mass="18262">MSTKPMSIQEVHAYLHGRVSAFAMDKHDALTLAREIDGPGITVGDLAEYLEGVGYPNLAAELLSAEAEIELLGEDLSSLAEARDAWIAASQGDSNDEEHEAGFELAEATGAFLEQRKANESRIRSTLAAYDAAVAAYQAADDGDVKAYEHYEDQLLEIVHELVGALRPGS</sequence>
<organism evidence="1 2">
    <name type="scientific">Microbacterium paludicola</name>
    <dbReference type="NCBI Taxonomy" id="300019"/>
    <lineage>
        <taxon>Bacteria</taxon>
        <taxon>Bacillati</taxon>
        <taxon>Actinomycetota</taxon>
        <taxon>Actinomycetes</taxon>
        <taxon>Micrococcales</taxon>
        <taxon>Microbacteriaceae</taxon>
        <taxon>Microbacterium</taxon>
    </lineage>
</organism>
<dbReference type="RefSeq" id="WP_135115653.1">
    <property type="nucleotide sequence ID" value="NZ_JADGLL010000071.1"/>
</dbReference>
<accession>A0A4Y9FLK4</accession>
<dbReference type="Proteomes" id="UP000298358">
    <property type="component" value="Unassembled WGS sequence"/>
</dbReference>
<evidence type="ECO:0000313" key="1">
    <source>
        <dbReference type="EMBL" id="TFU30001.1"/>
    </source>
</evidence>